<gene>
    <name evidence="1" type="ORF">WA1_25715</name>
</gene>
<name>A0A139X7A7_9CYAN</name>
<proteinExistence type="predicted"/>
<sequence length="116" mass="13356">MYVQSSFLAKIASPQVWKENEQDISQAVIVLFSCLSIDPFTASGFWREVLSNTRDSLESEPQLQAEIENQLETELTTKDNLRQILRLLGKKDKYLVLLVDDYDAALRENPEMKISF</sequence>
<reference evidence="1 2" key="1">
    <citation type="journal article" date="2013" name="Genome Biol. Evol.">
        <title>Genomes of Stigonematalean cyanobacteria (subsection V) and the evolution of oxygenic photosynthesis from prokaryotes to plastids.</title>
        <authorList>
            <person name="Dagan T."/>
            <person name="Roettger M."/>
            <person name="Stucken K."/>
            <person name="Landan G."/>
            <person name="Koch R."/>
            <person name="Major P."/>
            <person name="Gould S.B."/>
            <person name="Goremykin V.V."/>
            <person name="Rippka R."/>
            <person name="Tandeau de Marsac N."/>
            <person name="Gugger M."/>
            <person name="Lockhart P.J."/>
            <person name="Allen J.F."/>
            <person name="Brune I."/>
            <person name="Maus I."/>
            <person name="Puhler A."/>
            <person name="Martin W.F."/>
        </authorList>
    </citation>
    <scope>NUCLEOTIDE SEQUENCE [LARGE SCALE GENOMIC DNA]</scope>
    <source>
        <strain evidence="1 2">PCC 7110</strain>
    </source>
</reference>
<accession>A0A139X7A7</accession>
<organism evidence="1 2">
    <name type="scientific">Scytonema hofmannii PCC 7110</name>
    <dbReference type="NCBI Taxonomy" id="128403"/>
    <lineage>
        <taxon>Bacteria</taxon>
        <taxon>Bacillati</taxon>
        <taxon>Cyanobacteriota</taxon>
        <taxon>Cyanophyceae</taxon>
        <taxon>Nostocales</taxon>
        <taxon>Scytonemataceae</taxon>
        <taxon>Scytonema</taxon>
    </lineage>
</organism>
<dbReference type="Proteomes" id="UP000076925">
    <property type="component" value="Unassembled WGS sequence"/>
</dbReference>
<dbReference type="AlphaFoldDB" id="A0A139X7A7"/>
<dbReference type="EMBL" id="ANNX02000027">
    <property type="protein sequence ID" value="KYC40523.1"/>
    <property type="molecule type" value="Genomic_DNA"/>
</dbReference>
<comment type="caution">
    <text evidence="1">The sequence shown here is derived from an EMBL/GenBank/DDBJ whole genome shotgun (WGS) entry which is preliminary data.</text>
</comment>
<dbReference type="STRING" id="128403.WA1_25715"/>
<keyword evidence="2" id="KW-1185">Reference proteome</keyword>
<evidence type="ECO:0000313" key="2">
    <source>
        <dbReference type="Proteomes" id="UP000076925"/>
    </source>
</evidence>
<evidence type="ECO:0000313" key="1">
    <source>
        <dbReference type="EMBL" id="KYC40523.1"/>
    </source>
</evidence>
<protein>
    <recommendedName>
        <fullName evidence="3">AAA-ATPase-like domain-containing protein</fullName>
    </recommendedName>
</protein>
<evidence type="ECO:0008006" key="3">
    <source>
        <dbReference type="Google" id="ProtNLM"/>
    </source>
</evidence>